<dbReference type="PANTHER" id="PTHR10337:SF6">
    <property type="entry name" value="CENTROSOMAL PROTEIN OF 152 KDA"/>
    <property type="match status" value="1"/>
</dbReference>
<proteinExistence type="predicted"/>
<keyword evidence="5" id="KW-1185">Reference proteome</keyword>
<feature type="region of interest" description="Disordered" evidence="2">
    <location>
        <begin position="387"/>
        <end position="590"/>
    </location>
</feature>
<accession>A0AA47NWX1</accession>
<reference evidence="4" key="1">
    <citation type="journal article" date="2023" name="Front. Mar. Sci.">
        <title>A new Merluccius polli reference genome to investigate the effects of global change in West African waters.</title>
        <authorList>
            <person name="Mateo J.L."/>
            <person name="Blanco-Fernandez C."/>
            <person name="Garcia-Vazquez E."/>
            <person name="Machado-Schiaffino G."/>
        </authorList>
    </citation>
    <scope>NUCLEOTIDE SEQUENCE</scope>
    <source>
        <strain evidence="4">C29</strain>
        <tissue evidence="4">Fin</tissue>
    </source>
</reference>
<feature type="compositionally biased region" description="Basic and acidic residues" evidence="2">
    <location>
        <begin position="472"/>
        <end position="482"/>
    </location>
</feature>
<evidence type="ECO:0000256" key="1">
    <source>
        <dbReference type="SAM" id="Coils"/>
    </source>
</evidence>
<comment type="caution">
    <text evidence="4">The sequence shown here is derived from an EMBL/GenBank/DDBJ whole genome shotgun (WGS) entry which is preliminary data.</text>
</comment>
<protein>
    <submittedName>
        <fullName evidence="4">Centrosomal protein</fullName>
    </submittedName>
</protein>
<feature type="region of interest" description="Disordered" evidence="2">
    <location>
        <begin position="604"/>
        <end position="631"/>
    </location>
</feature>
<organism evidence="4 5">
    <name type="scientific">Merluccius polli</name>
    <name type="common">Benguela hake</name>
    <name type="synonym">Merluccius cadenati</name>
    <dbReference type="NCBI Taxonomy" id="89951"/>
    <lineage>
        <taxon>Eukaryota</taxon>
        <taxon>Metazoa</taxon>
        <taxon>Chordata</taxon>
        <taxon>Craniata</taxon>
        <taxon>Vertebrata</taxon>
        <taxon>Euteleostomi</taxon>
        <taxon>Actinopterygii</taxon>
        <taxon>Neopterygii</taxon>
        <taxon>Teleostei</taxon>
        <taxon>Neoteleostei</taxon>
        <taxon>Acanthomorphata</taxon>
        <taxon>Zeiogadaria</taxon>
        <taxon>Gadariae</taxon>
        <taxon>Gadiformes</taxon>
        <taxon>Gadoidei</taxon>
        <taxon>Merlucciidae</taxon>
        <taxon>Merluccius</taxon>
    </lineage>
</organism>
<feature type="region of interest" description="Disordered" evidence="2">
    <location>
        <begin position="238"/>
        <end position="291"/>
    </location>
</feature>
<feature type="coiled-coil region" evidence="1">
    <location>
        <begin position="1"/>
        <end position="100"/>
    </location>
</feature>
<feature type="domain" description="CEP152 CEP63 binding coiled coil" evidence="3">
    <location>
        <begin position="295"/>
        <end position="345"/>
    </location>
</feature>
<evidence type="ECO:0000313" key="4">
    <source>
        <dbReference type="EMBL" id="KAK0139027.1"/>
    </source>
</evidence>
<evidence type="ECO:0000259" key="3">
    <source>
        <dbReference type="Pfam" id="PF25770"/>
    </source>
</evidence>
<keyword evidence="1" id="KW-0175">Coiled coil</keyword>
<dbReference type="PANTHER" id="PTHR10337">
    <property type="entry name" value="SHC TRANSFORMING PROTEIN"/>
    <property type="match status" value="1"/>
</dbReference>
<evidence type="ECO:0000256" key="2">
    <source>
        <dbReference type="SAM" id="MobiDB-lite"/>
    </source>
</evidence>
<name>A0AA47NWX1_MERPO</name>
<feature type="compositionally biased region" description="Low complexity" evidence="2">
    <location>
        <begin position="483"/>
        <end position="507"/>
    </location>
</feature>
<dbReference type="Proteomes" id="UP001174136">
    <property type="component" value="Unassembled WGS sequence"/>
</dbReference>
<feature type="compositionally biased region" description="Basic and acidic residues" evidence="2">
    <location>
        <begin position="238"/>
        <end position="256"/>
    </location>
</feature>
<evidence type="ECO:0000313" key="5">
    <source>
        <dbReference type="Proteomes" id="UP001174136"/>
    </source>
</evidence>
<dbReference type="EMBL" id="JAOPHQ010004555">
    <property type="protein sequence ID" value="KAK0139027.1"/>
    <property type="molecule type" value="Genomic_DNA"/>
</dbReference>
<dbReference type="Pfam" id="PF25770">
    <property type="entry name" value="CC_CEP63-bind_CEP152"/>
    <property type="match status" value="1"/>
</dbReference>
<dbReference type="InterPro" id="IPR051235">
    <property type="entry name" value="CEP152/SHC-Transforming"/>
</dbReference>
<dbReference type="GO" id="GO:0005813">
    <property type="term" value="C:centrosome"/>
    <property type="evidence" value="ECO:0007669"/>
    <property type="project" value="TreeGrafter"/>
</dbReference>
<feature type="compositionally biased region" description="Basic and acidic residues" evidence="2">
    <location>
        <begin position="263"/>
        <end position="280"/>
    </location>
</feature>
<feature type="compositionally biased region" description="Basic and acidic residues" evidence="2">
    <location>
        <begin position="545"/>
        <end position="554"/>
    </location>
</feature>
<sequence>MEQLREQLEQLKGEQASLLRAELAAAQAVWTKDKEQEISSLLARCKEQEQRRLSQALLRTKEDCELQRKELQVRCEAELQQALREREERWRGQLAETEQTQRQQAREGFLAELEACLAGLREQPRHGSTGQWEAGGAGRSGPPQDAMAQIVQSSYRDLISKAVCQAKKEWDKMSMEKLSCILRDTQEQHKREISEIQNSASLRPQEAHCGMQCSEAMGKLQKKNQELQRHLEKACRQLQHTVRDNKATVQRLKEEQESSLQRAQEDHRRQDEDVKQKSKETSGACDRQVDLQPGLDEMKQQYLSAVEKIRGDMLRYLQESKERAAELIRAEVQRERQDTARRMRRYYMSCLQELLQHGEQTSGAEKKILSAAGKLLAMAKVLETPVKKKPDRNHALPSECKTQTTTTTGLKMADRRAGPGSTWSSSPGLELPAPGLEEGTTGGDPLGRVTARTKKPGKAAAQGDPPPASGRGGREAGRDTPRADATAATHAAYAKPGQTPGPTSQPGFLPPSLSRGIRDLCLQGAGSPGKTGSPAGPELCGGRSAVREAPVRDEGESDWSSDAGSTGRERRRQQQEWEGEGVAFGRLTPDMSDMTVYNEFAKRPASVPSAKRTCREPTPGSEVPGGGGGRHQAVFSALRLCQQDSGFHSPFSHHE</sequence>
<dbReference type="AlphaFoldDB" id="A0AA47NWX1"/>
<dbReference type="GO" id="GO:0007099">
    <property type="term" value="P:centriole replication"/>
    <property type="evidence" value="ECO:0007669"/>
    <property type="project" value="TreeGrafter"/>
</dbReference>
<feature type="region of interest" description="Disordered" evidence="2">
    <location>
        <begin position="124"/>
        <end position="144"/>
    </location>
</feature>
<dbReference type="InterPro" id="IPR057659">
    <property type="entry name" value="CEP152_CC"/>
</dbReference>
<gene>
    <name evidence="4" type="primary">CEP152</name>
    <name evidence="4" type="ORF">N1851_024447</name>
</gene>